<comment type="similarity">
    <text evidence="2">Belongs to the nucleobase:cation symporter-2 (NCS2) (TC 2.A.40) family.</text>
</comment>
<keyword evidence="9" id="KW-1185">Reference proteome</keyword>
<evidence type="ECO:0000256" key="6">
    <source>
        <dbReference type="ARBA" id="ARBA00022989"/>
    </source>
</evidence>
<proteinExistence type="inferred from homology"/>
<evidence type="ECO:0000256" key="1">
    <source>
        <dbReference type="ARBA" id="ARBA00004651"/>
    </source>
</evidence>
<dbReference type="GO" id="GO:0005886">
    <property type="term" value="C:plasma membrane"/>
    <property type="evidence" value="ECO:0007669"/>
    <property type="project" value="UniProtKB-SubCell"/>
</dbReference>
<organism evidence="8 9">
    <name type="scientific">Gottschalkia acidurici (strain ATCC 7906 / DSM 604 / BCRC 14475 / CIP 104303 / KCTC 5404 / NCIMB 10678 / 9a)</name>
    <name type="common">Clostridium acidurici</name>
    <dbReference type="NCBI Taxonomy" id="1128398"/>
    <lineage>
        <taxon>Bacteria</taxon>
        <taxon>Bacillati</taxon>
        <taxon>Bacillota</taxon>
        <taxon>Tissierellia</taxon>
        <taxon>Tissierellales</taxon>
        <taxon>Gottschalkiaceae</taxon>
        <taxon>Gottschalkia</taxon>
    </lineage>
</organism>
<dbReference type="NCBIfam" id="TIGR03173">
    <property type="entry name" value="pbuX"/>
    <property type="match status" value="1"/>
</dbReference>
<dbReference type="EMBL" id="CP003326">
    <property type="protein sequence ID" value="AFS79802.1"/>
    <property type="molecule type" value="Genomic_DNA"/>
</dbReference>
<sequence length="445" mass="46083">MSNEAQKSTNLLYGVDDRPGLPIAILLAFQNIITSFGGIVAVPLILGQALGFPVEEVAFLVSATVFVSGITTWIQAKGIGPIGAKAPCVMGTDITFVAPALTVGVNMGLGLPGIMGASIMGASIEMILSRFLKPLMKFFPPVVTGTVVTLIGTSLIPVSIDWMAGGAGSKDYGNPLNIIVALTVLTVIIFLNRYGKGMLGSASVLIGIVLGYIISTPLGLIDYQAIADAQWFSLPTIFKYGVTFDFGAFISFAPAYLVATIGTVGVLLAVSGVIDKPLSEKQIADGVLCDGFGSFIAGFFGAGPNTSFSQNVGLIPLTRVASRYVVTISGVILVLLGIFPKFSTLIAIMPNPVLGGAGIVMFGIVAASGIKALGEIKLDNRNLLIIAVSLGLGLGITVKPELLSKLPKLAQMIFSSGISTGTIVALALNVLLKEEKDDEITAESV</sequence>
<dbReference type="PROSITE" id="PS01116">
    <property type="entry name" value="XANTH_URACIL_PERMASE"/>
    <property type="match status" value="1"/>
</dbReference>
<gene>
    <name evidence="8" type="primary">cpx2</name>
    <name evidence="8" type="ordered locus">Curi_c28090</name>
</gene>
<dbReference type="InterPro" id="IPR006043">
    <property type="entry name" value="NCS2"/>
</dbReference>
<dbReference type="PANTHER" id="PTHR42810">
    <property type="entry name" value="PURINE PERMEASE C1399.01C-RELATED"/>
    <property type="match status" value="1"/>
</dbReference>
<evidence type="ECO:0000256" key="5">
    <source>
        <dbReference type="ARBA" id="ARBA00022692"/>
    </source>
</evidence>
<evidence type="ECO:0000256" key="4">
    <source>
        <dbReference type="ARBA" id="ARBA00022475"/>
    </source>
</evidence>
<dbReference type="AlphaFoldDB" id="K0B3T7"/>
<evidence type="ECO:0000313" key="8">
    <source>
        <dbReference type="EMBL" id="AFS79802.1"/>
    </source>
</evidence>
<name>K0B3T7_GOTA9</name>
<keyword evidence="7" id="KW-0472">Membrane</keyword>
<keyword evidence="5" id="KW-0812">Transmembrane</keyword>
<dbReference type="PATRIC" id="fig|1128398.3.peg.2901"/>
<evidence type="ECO:0000313" key="9">
    <source>
        <dbReference type="Proteomes" id="UP000006094"/>
    </source>
</evidence>
<dbReference type="InterPro" id="IPR006042">
    <property type="entry name" value="Xan_ur_permease"/>
</dbReference>
<dbReference type="Proteomes" id="UP000006094">
    <property type="component" value="Chromosome"/>
</dbReference>
<accession>K0B3T7</accession>
<keyword evidence="3" id="KW-0813">Transport</keyword>
<evidence type="ECO:0000256" key="7">
    <source>
        <dbReference type="ARBA" id="ARBA00023136"/>
    </source>
</evidence>
<dbReference type="HOGENOM" id="CLU_017959_8_2_9"/>
<dbReference type="STRING" id="1128398.Curi_c28090"/>
<dbReference type="KEGG" id="cad:Curi_c28090"/>
<keyword evidence="4" id="KW-1003">Cell membrane</keyword>
<keyword evidence="6" id="KW-1133">Transmembrane helix</keyword>
<dbReference type="eggNOG" id="COG2233">
    <property type="taxonomic scope" value="Bacteria"/>
</dbReference>
<dbReference type="NCBIfam" id="TIGR00801">
    <property type="entry name" value="ncs2"/>
    <property type="match status" value="1"/>
</dbReference>
<comment type="subcellular location">
    <subcellularLocation>
        <location evidence="1">Cell membrane</location>
        <topology evidence="1">Multi-pass membrane protein</topology>
    </subcellularLocation>
</comment>
<evidence type="ECO:0000256" key="3">
    <source>
        <dbReference type="ARBA" id="ARBA00022448"/>
    </source>
</evidence>
<evidence type="ECO:0000256" key="2">
    <source>
        <dbReference type="ARBA" id="ARBA00008821"/>
    </source>
</evidence>
<dbReference type="PANTHER" id="PTHR42810:SF2">
    <property type="entry name" value="PURINE PERMEASE C1399.01C-RELATED"/>
    <property type="match status" value="1"/>
</dbReference>
<protein>
    <submittedName>
        <fullName evidence="8">Purine permease protein Cpx</fullName>
    </submittedName>
</protein>
<dbReference type="GO" id="GO:0042907">
    <property type="term" value="F:xanthine transmembrane transporter activity"/>
    <property type="evidence" value="ECO:0007669"/>
    <property type="project" value="TreeGrafter"/>
</dbReference>
<reference evidence="8 9" key="1">
    <citation type="journal article" date="2012" name="PLoS ONE">
        <title>The purine-utilizing bacterium Clostridium acidurici 9a: a genome-guided metabolic reconsideration.</title>
        <authorList>
            <person name="Hartwich K."/>
            <person name="Poehlein A."/>
            <person name="Daniel R."/>
        </authorList>
    </citation>
    <scope>NUCLEOTIDE SEQUENCE [LARGE SCALE GENOMIC DNA]</scope>
    <source>
        <strain evidence="9">ATCC 7906 / DSM 604 / BCRC 14475 / CIP 104303 / KCTC 5404 / NCIMB 10678 / 9a</strain>
    </source>
</reference>
<dbReference type="Pfam" id="PF00860">
    <property type="entry name" value="Xan_ur_permease"/>
    <property type="match status" value="1"/>
</dbReference>
<dbReference type="RefSeq" id="WP_014968936.1">
    <property type="nucleotide sequence ID" value="NC_018664.1"/>
</dbReference>
<dbReference type="InterPro" id="IPR017588">
    <property type="entry name" value="UacT-like"/>
</dbReference>
<dbReference type="NCBIfam" id="NF037981">
    <property type="entry name" value="NCS2_1"/>
    <property type="match status" value="1"/>
</dbReference>